<comment type="caution">
    <text evidence="15">The sequence shown here is derived from an EMBL/GenBank/DDBJ whole genome shotgun (WGS) entry which is preliminary data.</text>
</comment>
<keyword evidence="12" id="KW-0418">Kinase</keyword>
<dbReference type="Pfam" id="PF02896">
    <property type="entry name" value="PEP-utilizers_C"/>
    <property type="match status" value="1"/>
</dbReference>
<dbReference type="InterPro" id="IPR006318">
    <property type="entry name" value="PTS_EI-like"/>
</dbReference>
<evidence type="ECO:0000256" key="7">
    <source>
        <dbReference type="ARBA" id="ARBA00022490"/>
    </source>
</evidence>
<evidence type="ECO:0000313" key="16">
    <source>
        <dbReference type="Proteomes" id="UP000189670"/>
    </source>
</evidence>
<dbReference type="Pfam" id="PF13185">
    <property type="entry name" value="GAF_2"/>
    <property type="match status" value="1"/>
</dbReference>
<dbReference type="InterPro" id="IPR040442">
    <property type="entry name" value="Pyrv_kinase-like_dom_sf"/>
</dbReference>
<dbReference type="InterPro" id="IPR036637">
    <property type="entry name" value="Phosphohistidine_dom_sf"/>
</dbReference>
<dbReference type="SUPFAM" id="SSF55781">
    <property type="entry name" value="GAF domain-like"/>
    <property type="match status" value="1"/>
</dbReference>
<gene>
    <name evidence="15" type="ORF">OMM_01874</name>
</gene>
<dbReference type="GO" id="GO:0009401">
    <property type="term" value="P:phosphoenolpyruvate-dependent sugar phosphotransferase system"/>
    <property type="evidence" value="ECO:0007669"/>
    <property type="project" value="UniProtKB-KW"/>
</dbReference>
<dbReference type="SMART" id="SM00065">
    <property type="entry name" value="GAF"/>
    <property type="match status" value="1"/>
</dbReference>
<dbReference type="InterPro" id="IPR050499">
    <property type="entry name" value="PEP-utilizing_PTS_enzyme"/>
</dbReference>
<keyword evidence="9 15" id="KW-0808">Transferase</keyword>
<dbReference type="PANTHER" id="PTHR46244">
    <property type="entry name" value="PHOSPHOENOLPYRUVATE-PROTEIN PHOSPHOTRANSFERASE"/>
    <property type="match status" value="1"/>
</dbReference>
<sequence length="745" mass="83988">MKRDDIRILGEISRITTEYDDPNKILAKMVSRIARRFKVDVCSIYIINIETKELILRATYGLNPSVIDHLKMNIDEGLTGWVVEQRKPVFTINPRQHPRFKLYKDSGEEIYQTFLGLPLVYRNDPLGVMVIQTQKIDAINSEDIPVFSTIAIQVSTAVVYSGLLDRMNQTQKNNRQSMLQGTAVSPGIAKGYVHYFGENFGFDMVEYEKTDNIQQEISRLEIAFSKALAEIKNMGARVKDLSGQKDAIVEAHIMLLNDHSLKNKILDQINNGLRAATALKQVVTDYLTMFSKMEDSYLKERGADLEDIGRRILRHLLGIPSIVVGTLSKDTILITSDISPIDLASMKQKRLKAIVLSRGGATSHTVILATSFELPMVIQVKGVLDLVKEGDYVLVDGHTGLVFKDPPKNIIDEYDRLASSQRKEVIDTPAITKDNFCVSIGANIGMIPDLALMERYGADHIGLYRSEFPFLIRQELPTEEDQFELYQSIIVGAKGRPVTIRTLDVGGDKFLSYLEYPKENNPFLGWRSIRVSLELEDIFRTQIRAILRAACSGDTRILFPMISSIGEIHKIINIVNMEKQKLFDEKIDFDADIPIGIMVEVPGIVRILDRAISYIDFVSIGTNDLIQYMLAVDRNNQKVSSLYDPLHPSIIEIIRDVAQICKKVNKPISICGESAANIFCAYLFIGMQIDSLSMNPGSVPKIKKLICDINQKDAEADLNKVLNMEEGTEIKEYLECVLWEWNAPD</sequence>
<evidence type="ECO:0000259" key="14">
    <source>
        <dbReference type="SMART" id="SM00065"/>
    </source>
</evidence>
<proteinExistence type="inferred from homology"/>
<evidence type="ECO:0000256" key="3">
    <source>
        <dbReference type="ARBA" id="ARBA00004496"/>
    </source>
</evidence>
<keyword evidence="7" id="KW-0963">Cytoplasm</keyword>
<dbReference type="Gene3D" id="3.20.20.60">
    <property type="entry name" value="Phosphoenolpyruvate-binding domains"/>
    <property type="match status" value="1"/>
</dbReference>
<dbReference type="SUPFAM" id="SSF52009">
    <property type="entry name" value="Phosphohistidine domain"/>
    <property type="match status" value="1"/>
</dbReference>
<dbReference type="GO" id="GO:0008965">
    <property type="term" value="F:phosphoenolpyruvate-protein phosphotransferase activity"/>
    <property type="evidence" value="ECO:0007669"/>
    <property type="project" value="UniProtKB-EC"/>
</dbReference>
<evidence type="ECO:0000256" key="11">
    <source>
        <dbReference type="ARBA" id="ARBA00022723"/>
    </source>
</evidence>
<evidence type="ECO:0000256" key="6">
    <source>
        <dbReference type="ARBA" id="ARBA00022448"/>
    </source>
</evidence>
<evidence type="ECO:0000256" key="4">
    <source>
        <dbReference type="ARBA" id="ARBA00007837"/>
    </source>
</evidence>
<keyword evidence="11" id="KW-0479">Metal-binding</keyword>
<dbReference type="InterPro" id="IPR029016">
    <property type="entry name" value="GAF-like_dom_sf"/>
</dbReference>
<comment type="cofactor">
    <cofactor evidence="2">
        <name>Mg(2+)</name>
        <dbReference type="ChEBI" id="CHEBI:18420"/>
    </cofactor>
</comment>
<comment type="similarity">
    <text evidence="4">Belongs to the PEP-utilizing enzyme family.</text>
</comment>
<dbReference type="GO" id="GO:0016301">
    <property type="term" value="F:kinase activity"/>
    <property type="evidence" value="ECO:0007669"/>
    <property type="project" value="UniProtKB-KW"/>
</dbReference>
<keyword evidence="8" id="KW-0762">Sugar transport</keyword>
<dbReference type="EC" id="2.7.3.9" evidence="5"/>
<dbReference type="PANTHER" id="PTHR46244:SF6">
    <property type="entry name" value="PHOSPHOENOLPYRUVATE-PROTEIN PHOSPHOTRANSFERASE"/>
    <property type="match status" value="1"/>
</dbReference>
<evidence type="ECO:0000256" key="12">
    <source>
        <dbReference type="ARBA" id="ARBA00022777"/>
    </source>
</evidence>
<dbReference type="InterPro" id="IPR008279">
    <property type="entry name" value="PEP-util_enz_mobile_dom"/>
</dbReference>
<dbReference type="InterPro" id="IPR015813">
    <property type="entry name" value="Pyrv/PenolPyrv_kinase-like_dom"/>
</dbReference>
<dbReference type="Gene3D" id="3.50.30.10">
    <property type="entry name" value="Phosphohistidine domain"/>
    <property type="match status" value="1"/>
</dbReference>
<evidence type="ECO:0000256" key="9">
    <source>
        <dbReference type="ARBA" id="ARBA00022679"/>
    </source>
</evidence>
<evidence type="ECO:0000256" key="13">
    <source>
        <dbReference type="ARBA" id="ARBA00022842"/>
    </source>
</evidence>
<evidence type="ECO:0000256" key="10">
    <source>
        <dbReference type="ARBA" id="ARBA00022683"/>
    </source>
</evidence>
<accession>A0A1V1PBR7</accession>
<dbReference type="InterPro" id="IPR003018">
    <property type="entry name" value="GAF"/>
</dbReference>
<dbReference type="Gene3D" id="3.30.450.40">
    <property type="match status" value="1"/>
</dbReference>
<dbReference type="SUPFAM" id="SSF47831">
    <property type="entry name" value="Enzyme I of the PEP:sugar phosphotransferase system HPr-binding (sub)domain"/>
    <property type="match status" value="1"/>
</dbReference>
<evidence type="ECO:0000256" key="2">
    <source>
        <dbReference type="ARBA" id="ARBA00001946"/>
    </source>
</evidence>
<dbReference type="InterPro" id="IPR008731">
    <property type="entry name" value="PTS_EIN"/>
</dbReference>
<dbReference type="InterPro" id="IPR036618">
    <property type="entry name" value="PtsI_HPr-bd_sf"/>
</dbReference>
<dbReference type="GO" id="GO:0046872">
    <property type="term" value="F:metal ion binding"/>
    <property type="evidence" value="ECO:0007669"/>
    <property type="project" value="UniProtKB-KW"/>
</dbReference>
<evidence type="ECO:0000313" key="15">
    <source>
        <dbReference type="EMBL" id="ETR72226.1"/>
    </source>
</evidence>
<dbReference type="SUPFAM" id="SSF51621">
    <property type="entry name" value="Phosphoenolpyruvate/pyruvate domain"/>
    <property type="match status" value="1"/>
</dbReference>
<dbReference type="Proteomes" id="UP000189670">
    <property type="component" value="Unassembled WGS sequence"/>
</dbReference>
<comment type="catalytic activity">
    <reaction evidence="1">
        <text>L-histidyl-[protein] + phosphoenolpyruvate = N(pros)-phospho-L-histidyl-[protein] + pyruvate</text>
        <dbReference type="Rhea" id="RHEA:23880"/>
        <dbReference type="Rhea" id="RHEA-COMP:9745"/>
        <dbReference type="Rhea" id="RHEA-COMP:9746"/>
        <dbReference type="ChEBI" id="CHEBI:15361"/>
        <dbReference type="ChEBI" id="CHEBI:29979"/>
        <dbReference type="ChEBI" id="CHEBI:58702"/>
        <dbReference type="ChEBI" id="CHEBI:64837"/>
        <dbReference type="EC" id="2.7.3.9"/>
    </reaction>
</comment>
<dbReference type="EMBL" id="ATBP01000169">
    <property type="protein sequence ID" value="ETR72226.1"/>
    <property type="molecule type" value="Genomic_DNA"/>
</dbReference>
<dbReference type="Pfam" id="PF05524">
    <property type="entry name" value="PEP-utilisers_N"/>
    <property type="match status" value="1"/>
</dbReference>
<dbReference type="AlphaFoldDB" id="A0A1V1PBR7"/>
<dbReference type="GO" id="GO:0005737">
    <property type="term" value="C:cytoplasm"/>
    <property type="evidence" value="ECO:0007669"/>
    <property type="project" value="UniProtKB-SubCell"/>
</dbReference>
<dbReference type="Gene3D" id="1.10.274.10">
    <property type="entry name" value="PtsI, HPr-binding domain"/>
    <property type="match status" value="1"/>
</dbReference>
<keyword evidence="13" id="KW-0460">Magnesium</keyword>
<comment type="subcellular location">
    <subcellularLocation>
        <location evidence="3">Cytoplasm</location>
    </subcellularLocation>
</comment>
<dbReference type="InterPro" id="IPR000121">
    <property type="entry name" value="PEP_util_C"/>
</dbReference>
<keyword evidence="10" id="KW-0598">Phosphotransferase system</keyword>
<dbReference type="Pfam" id="PF00391">
    <property type="entry name" value="PEP-utilizers"/>
    <property type="match status" value="1"/>
</dbReference>
<dbReference type="NCBIfam" id="TIGR01417">
    <property type="entry name" value="PTS_I_fam"/>
    <property type="match status" value="1"/>
</dbReference>
<evidence type="ECO:0000256" key="1">
    <source>
        <dbReference type="ARBA" id="ARBA00000683"/>
    </source>
</evidence>
<protein>
    <recommendedName>
        <fullName evidence="5">phosphoenolpyruvate--protein phosphotransferase</fullName>
        <ecNumber evidence="5">2.7.3.9</ecNumber>
    </recommendedName>
</protein>
<feature type="domain" description="GAF" evidence="14">
    <location>
        <begin position="21"/>
        <end position="168"/>
    </location>
</feature>
<evidence type="ECO:0000256" key="8">
    <source>
        <dbReference type="ARBA" id="ARBA00022597"/>
    </source>
</evidence>
<dbReference type="PRINTS" id="PR01736">
    <property type="entry name" value="PHPHTRNFRASE"/>
</dbReference>
<keyword evidence="6" id="KW-0813">Transport</keyword>
<name>A0A1V1PBR7_9BACT</name>
<reference evidence="16" key="1">
    <citation type="submission" date="2012-11" db="EMBL/GenBank/DDBJ databases">
        <authorList>
            <person name="Lucero-Rivera Y.E."/>
            <person name="Tovar-Ramirez D."/>
        </authorList>
    </citation>
    <scope>NUCLEOTIDE SEQUENCE [LARGE SCALE GENOMIC DNA]</scope>
    <source>
        <strain evidence="16">Araruama</strain>
    </source>
</reference>
<organism evidence="15 16">
    <name type="scientific">Candidatus Magnetoglobus multicellularis str. Araruama</name>
    <dbReference type="NCBI Taxonomy" id="890399"/>
    <lineage>
        <taxon>Bacteria</taxon>
        <taxon>Pseudomonadati</taxon>
        <taxon>Thermodesulfobacteriota</taxon>
        <taxon>Desulfobacteria</taxon>
        <taxon>Desulfobacterales</taxon>
        <taxon>Desulfobacteraceae</taxon>
        <taxon>Candidatus Magnetoglobus</taxon>
    </lineage>
</organism>
<evidence type="ECO:0000256" key="5">
    <source>
        <dbReference type="ARBA" id="ARBA00012232"/>
    </source>
</evidence>